<accession>A0A6J4Q365</accession>
<evidence type="ECO:0000313" key="2">
    <source>
        <dbReference type="EMBL" id="CAA9430811.1"/>
    </source>
</evidence>
<feature type="compositionally biased region" description="Polar residues" evidence="1">
    <location>
        <begin position="27"/>
        <end position="38"/>
    </location>
</feature>
<feature type="compositionally biased region" description="Low complexity" evidence="1">
    <location>
        <begin position="63"/>
        <end position="79"/>
    </location>
</feature>
<reference evidence="2" key="1">
    <citation type="submission" date="2020-02" db="EMBL/GenBank/DDBJ databases">
        <authorList>
            <person name="Meier V. D."/>
        </authorList>
    </citation>
    <scope>NUCLEOTIDE SEQUENCE</scope>
    <source>
        <strain evidence="2">AVDCRST_MAG64</strain>
    </source>
</reference>
<organism evidence="2">
    <name type="scientific">uncultured Phycisphaerae bacterium</name>
    <dbReference type="NCBI Taxonomy" id="904963"/>
    <lineage>
        <taxon>Bacteria</taxon>
        <taxon>Pseudomonadati</taxon>
        <taxon>Planctomycetota</taxon>
        <taxon>Phycisphaerae</taxon>
        <taxon>environmental samples</taxon>
    </lineage>
</organism>
<proteinExistence type="predicted"/>
<feature type="compositionally biased region" description="Low complexity" evidence="1">
    <location>
        <begin position="11"/>
        <end position="23"/>
    </location>
</feature>
<evidence type="ECO:0000256" key="1">
    <source>
        <dbReference type="SAM" id="MobiDB-lite"/>
    </source>
</evidence>
<feature type="non-terminal residue" evidence="2">
    <location>
        <position position="116"/>
    </location>
</feature>
<protein>
    <submittedName>
        <fullName evidence="2">Uncharacterized protein</fullName>
    </submittedName>
</protein>
<gene>
    <name evidence="2" type="ORF">AVDCRST_MAG64-3465</name>
</gene>
<feature type="region of interest" description="Disordered" evidence="1">
    <location>
        <begin position="1"/>
        <end position="116"/>
    </location>
</feature>
<feature type="non-terminal residue" evidence="2">
    <location>
        <position position="1"/>
    </location>
</feature>
<dbReference type="AlphaFoldDB" id="A0A6J4Q365"/>
<name>A0A6J4Q365_9BACT</name>
<sequence>KTPGPTRPTPTAWWSGSTAASAGRCSASPSARMRSSNGCCAASTPPTTPGASACWTARRRIRSSPSASGRGAAWLNPSRRAPPEPPARNGTGRGGTPSRTLASSLKPPRTSRHRTV</sequence>
<dbReference type="EMBL" id="CADCUQ010000799">
    <property type="protein sequence ID" value="CAA9430811.1"/>
    <property type="molecule type" value="Genomic_DNA"/>
</dbReference>